<protein>
    <submittedName>
        <fullName evidence="1">Uncharacterized protein</fullName>
    </submittedName>
</protein>
<reference evidence="1" key="1">
    <citation type="submission" date="2014-05" db="EMBL/GenBank/DDBJ databases">
        <title>The transcriptome of the halophilic microalga Tetraselmis sp. GSL018 isolated from the Great Salt Lake, Utah.</title>
        <authorList>
            <person name="Jinkerson R.E."/>
            <person name="D'Adamo S."/>
            <person name="Posewitz M.C."/>
        </authorList>
    </citation>
    <scope>NUCLEOTIDE SEQUENCE</scope>
    <source>
        <strain evidence="1">GSL018</strain>
    </source>
</reference>
<feature type="non-terminal residue" evidence="1">
    <location>
        <position position="80"/>
    </location>
</feature>
<feature type="non-terminal residue" evidence="1">
    <location>
        <position position="1"/>
    </location>
</feature>
<dbReference type="AlphaFoldDB" id="A0A061RU50"/>
<dbReference type="EMBL" id="GBEZ01010149">
    <property type="protein sequence ID" value="JAC75498.1"/>
    <property type="molecule type" value="Transcribed_RNA"/>
</dbReference>
<name>A0A061RU50_9CHLO</name>
<dbReference type="Gene3D" id="3.30.1110.10">
    <property type="match status" value="1"/>
</dbReference>
<organism evidence="1">
    <name type="scientific">Tetraselmis sp. GSL018</name>
    <dbReference type="NCBI Taxonomy" id="582737"/>
    <lineage>
        <taxon>Eukaryota</taxon>
        <taxon>Viridiplantae</taxon>
        <taxon>Chlorophyta</taxon>
        <taxon>core chlorophytes</taxon>
        <taxon>Chlorodendrophyceae</taxon>
        <taxon>Chlorodendrales</taxon>
        <taxon>Chlorodendraceae</taxon>
        <taxon>Tetraselmis</taxon>
    </lineage>
</organism>
<evidence type="ECO:0000313" key="1">
    <source>
        <dbReference type="EMBL" id="JAC75498.1"/>
    </source>
</evidence>
<accession>A0A061RU50</accession>
<sequence>WIYHHILSISSEDFSDSHRLRLGLEEINSLTVGAGLSVTELMNSSAMLLGIGHPLLDISSVVDDEFLDRHGLKLDNQILA</sequence>
<proteinExistence type="predicted"/>
<gene>
    <name evidence="1" type="ORF">TSPGSL018_22918</name>
</gene>